<proteinExistence type="predicted"/>
<sequence>MEWGSKCSFSPPLFYSLAGFGLRLGSSCLQWTSMGVSIRDSAGTLLKAAAVRLLGRLSPHVAENLAIREGVRLAAILGLGVGRS</sequence>
<reference evidence="3" key="1">
    <citation type="submission" date="2013-01" db="EMBL/GenBank/DDBJ databases">
        <title>Draft Genome Sequence of a Mulberry Tree, Morus notabilis C.K. Schneid.</title>
        <authorList>
            <person name="He N."/>
            <person name="Zhao S."/>
        </authorList>
    </citation>
    <scope>NUCLEOTIDE SEQUENCE</scope>
</reference>
<evidence type="ECO:0000313" key="3">
    <source>
        <dbReference type="Proteomes" id="UP000030645"/>
    </source>
</evidence>
<dbReference type="AlphaFoldDB" id="W9QN15"/>
<evidence type="ECO:0000259" key="1">
    <source>
        <dbReference type="Pfam" id="PF13456"/>
    </source>
</evidence>
<protein>
    <recommendedName>
        <fullName evidence="1">RNase H type-1 domain-containing protein</fullName>
    </recommendedName>
</protein>
<name>W9QN15_9ROSA</name>
<organism evidence="2 3">
    <name type="scientific">Morus notabilis</name>
    <dbReference type="NCBI Taxonomy" id="981085"/>
    <lineage>
        <taxon>Eukaryota</taxon>
        <taxon>Viridiplantae</taxon>
        <taxon>Streptophyta</taxon>
        <taxon>Embryophyta</taxon>
        <taxon>Tracheophyta</taxon>
        <taxon>Spermatophyta</taxon>
        <taxon>Magnoliopsida</taxon>
        <taxon>eudicotyledons</taxon>
        <taxon>Gunneridae</taxon>
        <taxon>Pentapetalae</taxon>
        <taxon>rosids</taxon>
        <taxon>fabids</taxon>
        <taxon>Rosales</taxon>
        <taxon>Moraceae</taxon>
        <taxon>Moreae</taxon>
        <taxon>Morus</taxon>
    </lineage>
</organism>
<gene>
    <name evidence="2" type="ORF">L484_013694</name>
</gene>
<keyword evidence="3" id="KW-1185">Reference proteome</keyword>
<feature type="domain" description="RNase H type-1" evidence="1">
    <location>
        <begin position="32"/>
        <end position="79"/>
    </location>
</feature>
<accession>W9QN15</accession>
<dbReference type="GO" id="GO:0004523">
    <property type="term" value="F:RNA-DNA hybrid ribonuclease activity"/>
    <property type="evidence" value="ECO:0007669"/>
    <property type="project" value="InterPro"/>
</dbReference>
<dbReference type="EMBL" id="KE343572">
    <property type="protein sequence ID" value="EXB36259.1"/>
    <property type="molecule type" value="Genomic_DNA"/>
</dbReference>
<dbReference type="InterPro" id="IPR002156">
    <property type="entry name" value="RNaseH_domain"/>
</dbReference>
<dbReference type="Pfam" id="PF13456">
    <property type="entry name" value="RVT_3"/>
    <property type="match status" value="1"/>
</dbReference>
<dbReference type="GO" id="GO:0003676">
    <property type="term" value="F:nucleic acid binding"/>
    <property type="evidence" value="ECO:0007669"/>
    <property type="project" value="InterPro"/>
</dbReference>
<dbReference type="Proteomes" id="UP000030645">
    <property type="component" value="Unassembled WGS sequence"/>
</dbReference>
<evidence type="ECO:0000313" key="2">
    <source>
        <dbReference type="EMBL" id="EXB36259.1"/>
    </source>
</evidence>